<feature type="compositionally biased region" description="Polar residues" evidence="1">
    <location>
        <begin position="102"/>
        <end position="130"/>
    </location>
</feature>
<keyword evidence="3" id="KW-1185">Reference proteome</keyword>
<name>A0A9P7ZG83_9HYPO</name>
<accession>A0A9P7ZG83</accession>
<feature type="region of interest" description="Disordered" evidence="1">
    <location>
        <begin position="584"/>
        <end position="605"/>
    </location>
</feature>
<dbReference type="Proteomes" id="UP000887229">
    <property type="component" value="Unassembled WGS sequence"/>
</dbReference>
<feature type="region of interest" description="Disordered" evidence="1">
    <location>
        <begin position="1"/>
        <end position="165"/>
    </location>
</feature>
<protein>
    <recommendedName>
        <fullName evidence="4">BTB domain-containing protein</fullName>
    </recommendedName>
</protein>
<feature type="region of interest" description="Disordered" evidence="1">
    <location>
        <begin position="180"/>
        <end position="278"/>
    </location>
</feature>
<feature type="compositionally biased region" description="Low complexity" evidence="1">
    <location>
        <begin position="30"/>
        <end position="39"/>
    </location>
</feature>
<feature type="region of interest" description="Disordered" evidence="1">
    <location>
        <begin position="301"/>
        <end position="370"/>
    </location>
</feature>
<dbReference type="EMBL" id="MU251268">
    <property type="protein sequence ID" value="KAG9251410.1"/>
    <property type="molecule type" value="Genomic_DNA"/>
</dbReference>
<dbReference type="OrthoDB" id="5329403at2759"/>
<gene>
    <name evidence="2" type="ORF">F5Z01DRAFT_279758</name>
</gene>
<reference evidence="2" key="1">
    <citation type="journal article" date="2021" name="IMA Fungus">
        <title>Genomic characterization of three marine fungi, including Emericellopsis atlantica sp. nov. with signatures of a generalist lifestyle and marine biomass degradation.</title>
        <authorList>
            <person name="Hagestad O.C."/>
            <person name="Hou L."/>
            <person name="Andersen J.H."/>
            <person name="Hansen E.H."/>
            <person name="Altermark B."/>
            <person name="Li C."/>
            <person name="Kuhnert E."/>
            <person name="Cox R.J."/>
            <person name="Crous P.W."/>
            <person name="Spatafora J.W."/>
            <person name="Lail K."/>
            <person name="Amirebrahimi M."/>
            <person name="Lipzen A."/>
            <person name="Pangilinan J."/>
            <person name="Andreopoulos W."/>
            <person name="Hayes R.D."/>
            <person name="Ng V."/>
            <person name="Grigoriev I.V."/>
            <person name="Jackson S.A."/>
            <person name="Sutton T.D.S."/>
            <person name="Dobson A.D.W."/>
            <person name="Rama T."/>
        </authorList>
    </citation>
    <scope>NUCLEOTIDE SEQUENCE</scope>
    <source>
        <strain evidence="2">TS7</strain>
    </source>
</reference>
<dbReference type="AlphaFoldDB" id="A0A9P7ZG83"/>
<proteinExistence type="predicted"/>
<evidence type="ECO:0000313" key="3">
    <source>
        <dbReference type="Proteomes" id="UP000887229"/>
    </source>
</evidence>
<dbReference type="GeneID" id="70289638"/>
<evidence type="ECO:0000313" key="2">
    <source>
        <dbReference type="EMBL" id="KAG9251410.1"/>
    </source>
</evidence>
<dbReference type="RefSeq" id="XP_046115334.1">
    <property type="nucleotide sequence ID" value="XM_046258735.1"/>
</dbReference>
<comment type="caution">
    <text evidence="2">The sequence shown here is derived from an EMBL/GenBank/DDBJ whole genome shotgun (WGS) entry which is preliminary data.</text>
</comment>
<evidence type="ECO:0000256" key="1">
    <source>
        <dbReference type="SAM" id="MobiDB-lite"/>
    </source>
</evidence>
<evidence type="ECO:0008006" key="4">
    <source>
        <dbReference type="Google" id="ProtNLM"/>
    </source>
</evidence>
<organism evidence="2 3">
    <name type="scientific">Emericellopsis atlantica</name>
    <dbReference type="NCBI Taxonomy" id="2614577"/>
    <lineage>
        <taxon>Eukaryota</taxon>
        <taxon>Fungi</taxon>
        <taxon>Dikarya</taxon>
        <taxon>Ascomycota</taxon>
        <taxon>Pezizomycotina</taxon>
        <taxon>Sordariomycetes</taxon>
        <taxon>Hypocreomycetidae</taxon>
        <taxon>Hypocreales</taxon>
        <taxon>Bionectriaceae</taxon>
        <taxon>Emericellopsis</taxon>
    </lineage>
</organism>
<feature type="compositionally biased region" description="Pro residues" evidence="1">
    <location>
        <begin position="301"/>
        <end position="310"/>
    </location>
</feature>
<sequence>MVTTSVEAPRVARRPMQIKPAIPLPHLKRQAAAAAARQRPITPASETKGSDAAKSELGSSSPASPATNTTKVNAESLKVHGNPSPPPTASTDGPTVAENANDESSTPDAAQPFNASPTTGPEETKPQAQANGHKHQESNQALNGHVEEFKPRPGKSMRSSLPAPMLTRPASSIANENIHAQHPAGDGMSVPVAHHVPAHADGPPGSQFTPNGPVFTHRPHPSLQFGALRDARDPSPDPLSAGLVPPQGMPLHAGRPPFVPHASGGFAHGGPPPPGLPVLPGNEMGAFGGSNMPFPPAEPYYPGGAFPPTPHSYHDSQSSSIPEDVGPYVRFAHAGPRQPPGFGADAQGRGPAFPGTQTSPTPMTRPDNDSRGLAHHVARHFGDPTFSDCTLNLIFPSAAGQEPKKYTIHGHRLIFSRSSSLCEVMQKQNTQSLPQSLTYYINNPMIQLDSFYLAIHSLYGHPLLESMPPPGENCTAFGTPMQQFNYAFSYAAAGESLRLGPVAYRGCELAARLVNAQTFEKAFELALANYEDKGSYENFRFFEGSRILLSSVVDFMLRELPRDFNLDTTMANRPVFVRLPYDTPSPSKRAAEDSSSPVVVKGHRASGSMSQSRQIQFGDLTIANDGDDAAQATPKLGQQAAASLRTAFSRLLINMPFGYLKMFLEAVPGHHNAWASGETRYQVVQSVVAEREARRLRAVDAVLAGRVPDSIPIQAVLRSIEPSHSAPWGILGWKEEITFPNSASGPTLTRQWTPIRDERRTSVAAYP</sequence>